<feature type="domain" description="Fibronectin type-III" evidence="2">
    <location>
        <begin position="43"/>
        <end position="143"/>
    </location>
</feature>
<dbReference type="Gene3D" id="2.60.40.380">
    <property type="entry name" value="Purple acid phosphatase-like, N-terminal"/>
    <property type="match status" value="1"/>
</dbReference>
<gene>
    <name evidence="3" type="ORF">COW99_01220</name>
</gene>
<organism evidence="3 4">
    <name type="scientific">Candidatus Roizmanbacteria bacterium CG22_combo_CG10-13_8_21_14_all_38_20</name>
    <dbReference type="NCBI Taxonomy" id="1974862"/>
    <lineage>
        <taxon>Bacteria</taxon>
        <taxon>Candidatus Roizmaniibacteriota</taxon>
    </lineage>
</organism>
<protein>
    <recommendedName>
        <fullName evidence="2">Fibronectin type-III domain-containing protein</fullName>
    </recommendedName>
</protein>
<dbReference type="CDD" id="cd00063">
    <property type="entry name" value="FN3"/>
    <property type="match status" value="1"/>
</dbReference>
<evidence type="ECO:0000313" key="3">
    <source>
        <dbReference type="EMBL" id="PIP62003.1"/>
    </source>
</evidence>
<dbReference type="InterPro" id="IPR003961">
    <property type="entry name" value="FN3_dom"/>
</dbReference>
<keyword evidence="1" id="KW-1133">Transmembrane helix</keyword>
<dbReference type="Pfam" id="PF16656">
    <property type="entry name" value="Pur_ac_phosph_N"/>
    <property type="match status" value="1"/>
</dbReference>
<accession>A0A2H0BWF0</accession>
<dbReference type="AlphaFoldDB" id="A0A2H0BWF0"/>
<evidence type="ECO:0000313" key="4">
    <source>
        <dbReference type="Proteomes" id="UP000231246"/>
    </source>
</evidence>
<dbReference type="InterPro" id="IPR008963">
    <property type="entry name" value="Purple_acid_Pase-like_N"/>
</dbReference>
<dbReference type="SUPFAM" id="SSF49363">
    <property type="entry name" value="Purple acid phosphatase, N-terminal domain"/>
    <property type="match status" value="1"/>
</dbReference>
<sequence length="429" mass="45824">MLEHKRKVPTLLGLVVLLLGIGGGIFFAEYSLDFFSTGKINSEPVNIRVSNTTDSLASISWLTEAATEGNVKYGLFDKTIGNTAHDDRVSNTNLDKYTLHHVTIRGLDPESRYQFVITADGKEYNDDGKPYEFETFAVATLSKLGPATGEVKLVNGQPATGSIVFSQISGATLLSTLVGLDGSWVQPLNIAYDVGSKQPVLDNEAKTLNLYVLSQDGKESQVLTDTDHDFPAPAIVIGQRYNFLTQKTSAVETAVLGDSTTDQASGFAILQPTDNQAVVSVRPLIRGKGKPGQKVTVIVESKPQAAVVSVDERGDWQWTPFRELVAGLHTVTVKTVGADGENISEARRFIVLKSGSQVLAESTPSASLTPSPSVVPTVISTPTPIFSSPTPATTEGTPISGNATYTLVLVGLGFGLLLVGFFPKLLLRK</sequence>
<dbReference type="GO" id="GO:0046872">
    <property type="term" value="F:metal ion binding"/>
    <property type="evidence" value="ECO:0007669"/>
    <property type="project" value="InterPro"/>
</dbReference>
<dbReference type="PROSITE" id="PS50853">
    <property type="entry name" value="FN3"/>
    <property type="match status" value="1"/>
</dbReference>
<keyword evidence="1" id="KW-0812">Transmembrane</keyword>
<reference evidence="3 4" key="1">
    <citation type="submission" date="2017-09" db="EMBL/GenBank/DDBJ databases">
        <title>Depth-based differentiation of microbial function through sediment-hosted aquifers and enrichment of novel symbionts in the deep terrestrial subsurface.</title>
        <authorList>
            <person name="Probst A.J."/>
            <person name="Ladd B."/>
            <person name="Jarett J.K."/>
            <person name="Geller-Mcgrath D.E."/>
            <person name="Sieber C.M."/>
            <person name="Emerson J.B."/>
            <person name="Anantharaman K."/>
            <person name="Thomas B.C."/>
            <person name="Malmstrom R."/>
            <person name="Stieglmeier M."/>
            <person name="Klingl A."/>
            <person name="Woyke T."/>
            <person name="Ryan C.M."/>
            <person name="Banfield J.F."/>
        </authorList>
    </citation>
    <scope>NUCLEOTIDE SEQUENCE [LARGE SCALE GENOMIC DNA]</scope>
    <source>
        <strain evidence="3">CG22_combo_CG10-13_8_21_14_all_38_20</strain>
    </source>
</reference>
<feature type="transmembrane region" description="Helical" evidence="1">
    <location>
        <begin position="405"/>
        <end position="427"/>
    </location>
</feature>
<dbReference type="InterPro" id="IPR013783">
    <property type="entry name" value="Ig-like_fold"/>
</dbReference>
<keyword evidence="1" id="KW-0472">Membrane</keyword>
<dbReference type="GO" id="GO:0003993">
    <property type="term" value="F:acid phosphatase activity"/>
    <property type="evidence" value="ECO:0007669"/>
    <property type="project" value="InterPro"/>
</dbReference>
<evidence type="ECO:0000256" key="1">
    <source>
        <dbReference type="SAM" id="Phobius"/>
    </source>
</evidence>
<dbReference type="Proteomes" id="UP000231246">
    <property type="component" value="Unassembled WGS sequence"/>
</dbReference>
<dbReference type="Gene3D" id="2.60.40.10">
    <property type="entry name" value="Immunoglobulins"/>
    <property type="match status" value="1"/>
</dbReference>
<name>A0A2H0BWF0_9BACT</name>
<proteinExistence type="predicted"/>
<evidence type="ECO:0000259" key="2">
    <source>
        <dbReference type="PROSITE" id="PS50853"/>
    </source>
</evidence>
<dbReference type="InterPro" id="IPR015914">
    <property type="entry name" value="PAPs_N"/>
</dbReference>
<dbReference type="EMBL" id="PCTA01000009">
    <property type="protein sequence ID" value="PIP62003.1"/>
    <property type="molecule type" value="Genomic_DNA"/>
</dbReference>
<comment type="caution">
    <text evidence="3">The sequence shown here is derived from an EMBL/GenBank/DDBJ whole genome shotgun (WGS) entry which is preliminary data.</text>
</comment>